<dbReference type="InterPro" id="IPR010982">
    <property type="entry name" value="Lambda_DNA-bd_dom_sf"/>
</dbReference>
<dbReference type="CDD" id="cd06267">
    <property type="entry name" value="PBP1_LacI_sugar_binding-like"/>
    <property type="match status" value="1"/>
</dbReference>
<dbReference type="Gene3D" id="1.10.260.40">
    <property type="entry name" value="lambda repressor-like DNA-binding domains"/>
    <property type="match status" value="1"/>
</dbReference>
<evidence type="ECO:0000313" key="1">
    <source>
        <dbReference type="EMBL" id="OUE22501.1"/>
    </source>
</evidence>
<dbReference type="RefSeq" id="WP_172404205.1">
    <property type="nucleotide sequence ID" value="NZ_MDJW01000002.1"/>
</dbReference>
<proteinExistence type="predicted"/>
<dbReference type="InterPro" id="IPR000843">
    <property type="entry name" value="HTH_LacI"/>
</dbReference>
<comment type="caution">
    <text evidence="1">The sequence shown here is derived from an EMBL/GenBank/DDBJ whole genome shotgun (WGS) entry which is preliminary data.</text>
</comment>
<dbReference type="InterPro" id="IPR046335">
    <property type="entry name" value="LacI/GalR-like_sensor"/>
</dbReference>
<dbReference type="SUPFAM" id="SSF53822">
    <property type="entry name" value="Periplasmic binding protein-like I"/>
    <property type="match status" value="1"/>
</dbReference>
<dbReference type="GO" id="GO:0000976">
    <property type="term" value="F:transcription cis-regulatory region binding"/>
    <property type="evidence" value="ECO:0007669"/>
    <property type="project" value="TreeGrafter"/>
</dbReference>
<accession>A0A251YE30</accession>
<dbReference type="AlphaFoldDB" id="A0A251YE30"/>
<dbReference type="PRINTS" id="PR00036">
    <property type="entry name" value="HTHLACI"/>
</dbReference>
<dbReference type="PANTHER" id="PTHR30146">
    <property type="entry name" value="LACI-RELATED TRANSCRIPTIONAL REPRESSOR"/>
    <property type="match status" value="1"/>
</dbReference>
<organism evidence="1 2">
    <name type="scientific">Clavibacter michiganensis</name>
    <dbReference type="NCBI Taxonomy" id="28447"/>
    <lineage>
        <taxon>Bacteria</taxon>
        <taxon>Bacillati</taxon>
        <taxon>Actinomycetota</taxon>
        <taxon>Actinomycetes</taxon>
        <taxon>Micrococcales</taxon>
        <taxon>Microbacteriaceae</taxon>
        <taxon>Clavibacter</taxon>
    </lineage>
</organism>
<dbReference type="PROSITE" id="PS50932">
    <property type="entry name" value="HTH_LACI_2"/>
    <property type="match status" value="1"/>
</dbReference>
<evidence type="ECO:0000313" key="2">
    <source>
        <dbReference type="Proteomes" id="UP000194837"/>
    </source>
</evidence>
<protein>
    <submittedName>
        <fullName evidence="1">Catabolite control protein A</fullName>
    </submittedName>
</protein>
<dbReference type="InterPro" id="IPR028082">
    <property type="entry name" value="Peripla_BP_I"/>
</dbReference>
<dbReference type="Pfam" id="PF00356">
    <property type="entry name" value="LacI"/>
    <property type="match status" value="1"/>
</dbReference>
<name>A0A251YE30_9MICO</name>
<dbReference type="Gene3D" id="3.40.50.2300">
    <property type="match status" value="2"/>
</dbReference>
<dbReference type="CDD" id="cd01392">
    <property type="entry name" value="HTH_LacI"/>
    <property type="match status" value="1"/>
</dbReference>
<reference evidence="1 2" key="1">
    <citation type="submission" date="2016-08" db="EMBL/GenBank/DDBJ databases">
        <title>Genome sequence of Clavibacter michiganensis spp strain CFBP7494.</title>
        <authorList>
            <person name="Thapa S.P."/>
            <person name="Coaker G."/>
            <person name="Jacques M.-A."/>
        </authorList>
    </citation>
    <scope>NUCLEOTIDE SEQUENCE [LARGE SCALE GENOMIC DNA]</scope>
    <source>
        <strain evidence="1">CFBP7494</strain>
    </source>
</reference>
<dbReference type="Proteomes" id="UP000194837">
    <property type="component" value="Unassembled WGS sequence"/>
</dbReference>
<dbReference type="PANTHER" id="PTHR30146:SF109">
    <property type="entry name" value="HTH-TYPE TRANSCRIPTIONAL REGULATOR GALS"/>
    <property type="match status" value="1"/>
</dbReference>
<dbReference type="Pfam" id="PF13377">
    <property type="entry name" value="Peripla_BP_3"/>
    <property type="match status" value="1"/>
</dbReference>
<dbReference type="PROSITE" id="PS00356">
    <property type="entry name" value="HTH_LACI_1"/>
    <property type="match status" value="1"/>
</dbReference>
<dbReference type="SMART" id="SM00354">
    <property type="entry name" value="HTH_LACI"/>
    <property type="match status" value="1"/>
</dbReference>
<dbReference type="EMBL" id="MDJW01000002">
    <property type="protein sequence ID" value="OUE22501.1"/>
    <property type="molecule type" value="Genomic_DNA"/>
</dbReference>
<sequence length="331" mass="35586">MPGMIRSGVSIRDVAREAGVSTATVSRVLTGARGVRPASEAAVRDAASRLGYQPNALGRSLRRMSTSTVGVVVPRVDNPFFPAIIQRTEQLLHDHGLEMLLCTSSDDPVLESEKIGTLLGRQVDGLLVCSCDAKNSQHALDTAAQRVPVVQFDQCTDDWNGDFVGVDDAAGIAQSIEHLRRSGRRSIAYIGSRDSNSSGASRDRAFRALVPAHRGIRLGDFSSAWGEEAAFSLLRQDDPPDSIVCGNDLIALGAIRAAVAMGIPVPRRLAVVGFDDIPMATMMRPELSTVRQPVADLAQEAVRMLTDRMSGRSDAAERLLLPTEFIRRASS</sequence>
<dbReference type="SUPFAM" id="SSF47413">
    <property type="entry name" value="lambda repressor-like DNA-binding domains"/>
    <property type="match status" value="1"/>
</dbReference>
<dbReference type="GO" id="GO:0003700">
    <property type="term" value="F:DNA-binding transcription factor activity"/>
    <property type="evidence" value="ECO:0007669"/>
    <property type="project" value="TreeGrafter"/>
</dbReference>
<gene>
    <name evidence="1" type="primary">ccpA_1</name>
    <name evidence="1" type="ORF">BFL34_00026</name>
</gene>